<reference evidence="1" key="1">
    <citation type="submission" date="2023-03" db="EMBL/GenBank/DDBJ databases">
        <title>Massive genome expansion in bonnet fungi (Mycena s.s.) driven by repeated elements and novel gene families across ecological guilds.</title>
        <authorList>
            <consortium name="Lawrence Berkeley National Laboratory"/>
            <person name="Harder C.B."/>
            <person name="Miyauchi S."/>
            <person name="Viragh M."/>
            <person name="Kuo A."/>
            <person name="Thoen E."/>
            <person name="Andreopoulos B."/>
            <person name="Lu D."/>
            <person name="Skrede I."/>
            <person name="Drula E."/>
            <person name="Henrissat B."/>
            <person name="Morin E."/>
            <person name="Kohler A."/>
            <person name="Barry K."/>
            <person name="LaButti K."/>
            <person name="Morin E."/>
            <person name="Salamov A."/>
            <person name="Lipzen A."/>
            <person name="Mereny Z."/>
            <person name="Hegedus B."/>
            <person name="Baldrian P."/>
            <person name="Stursova M."/>
            <person name="Weitz H."/>
            <person name="Taylor A."/>
            <person name="Grigoriev I.V."/>
            <person name="Nagy L.G."/>
            <person name="Martin F."/>
            <person name="Kauserud H."/>
        </authorList>
    </citation>
    <scope>NUCLEOTIDE SEQUENCE</scope>
    <source>
        <strain evidence="1">CBHHK067</strain>
    </source>
</reference>
<accession>A0AAD7DG22</accession>
<comment type="caution">
    <text evidence="1">The sequence shown here is derived from an EMBL/GenBank/DDBJ whole genome shotgun (WGS) entry which is preliminary data.</text>
</comment>
<evidence type="ECO:0000313" key="2">
    <source>
        <dbReference type="Proteomes" id="UP001221757"/>
    </source>
</evidence>
<sequence length="171" mass="19483">MPSPSLHRMTVNNTNAADLDEYSLRQEAVDVTLSDVRTALRRLWLHIRIKQVSVSGAKEGVRARRNLEKLAQDIQHAVERYSAALVAFSALRASEQGVTLLQELMVLPSVEEIRGWTVRRNWETTSTRRVRSSFIHQYFGVLRGLFRRGYRCITEVFFALGGMIVLPLNAT</sequence>
<name>A0AAD7DG22_MYCRO</name>
<organism evidence="1 2">
    <name type="scientific">Mycena rosella</name>
    <name type="common">Pink bonnet</name>
    <name type="synonym">Agaricus rosellus</name>
    <dbReference type="NCBI Taxonomy" id="1033263"/>
    <lineage>
        <taxon>Eukaryota</taxon>
        <taxon>Fungi</taxon>
        <taxon>Dikarya</taxon>
        <taxon>Basidiomycota</taxon>
        <taxon>Agaricomycotina</taxon>
        <taxon>Agaricomycetes</taxon>
        <taxon>Agaricomycetidae</taxon>
        <taxon>Agaricales</taxon>
        <taxon>Marasmiineae</taxon>
        <taxon>Mycenaceae</taxon>
        <taxon>Mycena</taxon>
    </lineage>
</organism>
<dbReference type="AlphaFoldDB" id="A0AAD7DG22"/>
<evidence type="ECO:0000313" key="1">
    <source>
        <dbReference type="EMBL" id="KAJ7690533.1"/>
    </source>
</evidence>
<protein>
    <submittedName>
        <fullName evidence="1">Uncharacterized protein</fullName>
    </submittedName>
</protein>
<dbReference type="Proteomes" id="UP001221757">
    <property type="component" value="Unassembled WGS sequence"/>
</dbReference>
<gene>
    <name evidence="1" type="ORF">B0H17DRAFT_1064905</name>
</gene>
<dbReference type="EMBL" id="JARKIE010000064">
    <property type="protein sequence ID" value="KAJ7690533.1"/>
    <property type="molecule type" value="Genomic_DNA"/>
</dbReference>
<proteinExistence type="predicted"/>
<keyword evidence="2" id="KW-1185">Reference proteome</keyword>